<dbReference type="EMBL" id="BQNB010020299">
    <property type="protein sequence ID" value="GJT94478.1"/>
    <property type="molecule type" value="Genomic_DNA"/>
</dbReference>
<gene>
    <name evidence="1" type="ORF">Tco_1089996</name>
</gene>
<keyword evidence="2" id="KW-1185">Reference proteome</keyword>
<organism evidence="1 2">
    <name type="scientific">Tanacetum coccineum</name>
    <dbReference type="NCBI Taxonomy" id="301880"/>
    <lineage>
        <taxon>Eukaryota</taxon>
        <taxon>Viridiplantae</taxon>
        <taxon>Streptophyta</taxon>
        <taxon>Embryophyta</taxon>
        <taxon>Tracheophyta</taxon>
        <taxon>Spermatophyta</taxon>
        <taxon>Magnoliopsida</taxon>
        <taxon>eudicotyledons</taxon>
        <taxon>Gunneridae</taxon>
        <taxon>Pentapetalae</taxon>
        <taxon>asterids</taxon>
        <taxon>campanulids</taxon>
        <taxon>Asterales</taxon>
        <taxon>Asteraceae</taxon>
        <taxon>Asteroideae</taxon>
        <taxon>Anthemideae</taxon>
        <taxon>Anthemidinae</taxon>
        <taxon>Tanacetum</taxon>
    </lineage>
</organism>
<protein>
    <recommendedName>
        <fullName evidence="3">Reverse transcriptase domain-containing protein</fullName>
    </recommendedName>
</protein>
<comment type="caution">
    <text evidence="1">The sequence shown here is derived from an EMBL/GenBank/DDBJ whole genome shotgun (WGS) entry which is preliminary data.</text>
</comment>
<reference evidence="1" key="1">
    <citation type="journal article" date="2022" name="Int. J. Mol. Sci.">
        <title>Draft Genome of Tanacetum Coccineum: Genomic Comparison of Closely Related Tanacetum-Family Plants.</title>
        <authorList>
            <person name="Yamashiro T."/>
            <person name="Shiraishi A."/>
            <person name="Nakayama K."/>
            <person name="Satake H."/>
        </authorList>
    </citation>
    <scope>NUCLEOTIDE SEQUENCE</scope>
</reference>
<evidence type="ECO:0008006" key="3">
    <source>
        <dbReference type="Google" id="ProtNLM"/>
    </source>
</evidence>
<evidence type="ECO:0000313" key="1">
    <source>
        <dbReference type="EMBL" id="GJT94478.1"/>
    </source>
</evidence>
<proteinExistence type="predicted"/>
<reference evidence="1" key="2">
    <citation type="submission" date="2022-01" db="EMBL/GenBank/DDBJ databases">
        <authorList>
            <person name="Yamashiro T."/>
            <person name="Shiraishi A."/>
            <person name="Satake H."/>
            <person name="Nakayama K."/>
        </authorList>
    </citation>
    <scope>NUCLEOTIDE SEQUENCE</scope>
</reference>
<evidence type="ECO:0000313" key="2">
    <source>
        <dbReference type="Proteomes" id="UP001151760"/>
    </source>
</evidence>
<name>A0ABQ5I514_9ASTR</name>
<accession>A0ABQ5I514</accession>
<sequence length="197" mass="23068">MENGGRNHQSVEGAKEEKPKLYDKSVYNLVPRVNQLRSLQSFRAFPEMQELSWAAAIVARNKTKEDHEVHLGLVWNCLRKENLYAHVSNVNLGCKRVALSWPCGEPAEPVEILNREVKSLKRSKIALVKVCWNSKRGLEFTWEREDYMKSKYPQLFIDRAEHRLVRYRTRFPLRDGKMCDTMTEQSDLLVMIISMKD</sequence>
<dbReference type="Proteomes" id="UP001151760">
    <property type="component" value="Unassembled WGS sequence"/>
</dbReference>